<organism evidence="8 9">
    <name type="scientific">Thalassotalea euphylliae</name>
    <dbReference type="NCBI Taxonomy" id="1655234"/>
    <lineage>
        <taxon>Bacteria</taxon>
        <taxon>Pseudomonadati</taxon>
        <taxon>Pseudomonadota</taxon>
        <taxon>Gammaproteobacteria</taxon>
        <taxon>Alteromonadales</taxon>
        <taxon>Colwelliaceae</taxon>
        <taxon>Thalassotalea</taxon>
    </lineage>
</organism>
<feature type="transmembrane region" description="Helical" evidence="5">
    <location>
        <begin position="237"/>
        <end position="258"/>
    </location>
</feature>
<proteinExistence type="predicted"/>
<keyword evidence="2 5" id="KW-0812">Transmembrane</keyword>
<dbReference type="GO" id="GO:0016020">
    <property type="term" value="C:membrane"/>
    <property type="evidence" value="ECO:0007669"/>
    <property type="project" value="UniProtKB-SubCell"/>
</dbReference>
<dbReference type="EMBL" id="QUOV01000001">
    <property type="protein sequence ID" value="REL33979.1"/>
    <property type="molecule type" value="Genomic_DNA"/>
</dbReference>
<reference evidence="8 9" key="1">
    <citation type="submission" date="2018-08" db="EMBL/GenBank/DDBJ databases">
        <title>Thalassotalea euphylliae genome.</title>
        <authorList>
            <person name="Summers S."/>
            <person name="Rice S.A."/>
            <person name="Freckelton M.L."/>
            <person name="Nedved B.T."/>
            <person name="Hadfield M.G."/>
        </authorList>
    </citation>
    <scope>NUCLEOTIDE SEQUENCE [LARGE SCALE GENOMIC DNA]</scope>
    <source>
        <strain evidence="8 9">H2</strain>
    </source>
</reference>
<dbReference type="InterPro" id="IPR007016">
    <property type="entry name" value="O-antigen_ligase-rel_domated"/>
</dbReference>
<dbReference type="OrthoDB" id="9772644at2"/>
<evidence type="ECO:0000313" key="9">
    <source>
        <dbReference type="Proteomes" id="UP000256999"/>
    </source>
</evidence>
<name>A0A3E0UAR2_9GAMM</name>
<dbReference type="InterPro" id="IPR017528">
    <property type="entry name" value="CHP03097O-antigen_lig-rel"/>
</dbReference>
<comment type="caution">
    <text evidence="8">The sequence shown here is derived from an EMBL/GenBank/DDBJ whole genome shotgun (WGS) entry which is preliminary data.</text>
</comment>
<dbReference type="Pfam" id="PF04932">
    <property type="entry name" value="Wzy_C"/>
    <property type="match status" value="1"/>
</dbReference>
<feature type="transmembrane region" description="Helical" evidence="5">
    <location>
        <begin position="40"/>
        <end position="63"/>
    </location>
</feature>
<feature type="transmembrane region" description="Helical" evidence="5">
    <location>
        <begin position="102"/>
        <end position="122"/>
    </location>
</feature>
<feature type="domain" description="O-antigen ligase-related" evidence="6">
    <location>
        <begin position="203"/>
        <end position="355"/>
    </location>
</feature>
<evidence type="ECO:0000259" key="6">
    <source>
        <dbReference type="Pfam" id="PF04932"/>
    </source>
</evidence>
<evidence type="ECO:0000256" key="3">
    <source>
        <dbReference type="ARBA" id="ARBA00022989"/>
    </source>
</evidence>
<gene>
    <name evidence="8" type="ORF">DXX92_00635</name>
</gene>
<sequence>MRDLLLVVFLFVAIFYSFKRPVAGVAAWMWIALMAPTEWAFGFSQTFRMNLTIVLFVALSYFIWKEKPKVKFTAVHFWVFFFCFWMLVSSVLHQRVDSSYVWFKYIEFIKVIVLFSFISLTVKTKKDIDTIVWAIVLGLSAYSAMEGVKFLLSAGSHRIVGRSGILADRNDLAVAINMSIPLVLYLWSVTTDKKLRLGLLGIAGLCAVAIVGTYSRGGFIGLSILAFAMWLRSEKKAIFLIIGLMAIPVLYATAPAEWKDRQATIETASAEDGSFIGRLWAWKIATLIAIDNPITGGGFKATTDPLLWRTYADETPNFGPIETPPIPPELRPKAAHNIYFQVLASAGFAGLTIFLLMLLTGYLKALSIARKAAKENIEWRKNLANAISLSLVGYGITGLNVSLAYFELVYAMLALLCVLSIYQMKGSGPDANIKRSI</sequence>
<protein>
    <submittedName>
        <fullName evidence="8">Putative O-glycosylation ligase, exosortase A system-associated</fullName>
    </submittedName>
</protein>
<feature type="transmembrane region" description="Helical" evidence="5">
    <location>
        <begin position="172"/>
        <end position="190"/>
    </location>
</feature>
<keyword evidence="8" id="KW-0436">Ligase</keyword>
<evidence type="ECO:0000256" key="2">
    <source>
        <dbReference type="ARBA" id="ARBA00022692"/>
    </source>
</evidence>
<dbReference type="InterPro" id="IPR045979">
    <property type="entry name" value="DUF5935"/>
</dbReference>
<dbReference type="InterPro" id="IPR051533">
    <property type="entry name" value="WaaL-like"/>
</dbReference>
<dbReference type="AlphaFoldDB" id="A0A3E0UAR2"/>
<feature type="transmembrane region" description="Helical" evidence="5">
    <location>
        <begin position="383"/>
        <end position="402"/>
    </location>
</feature>
<dbReference type="NCBIfam" id="TIGR03097">
    <property type="entry name" value="PEP_O_lig_1"/>
    <property type="match status" value="1"/>
</dbReference>
<dbReference type="RefSeq" id="WP_115998660.1">
    <property type="nucleotide sequence ID" value="NZ_QUOV01000001.1"/>
</dbReference>
<feature type="transmembrane region" description="Helical" evidence="5">
    <location>
        <begin position="408"/>
        <end position="425"/>
    </location>
</feature>
<dbReference type="GO" id="GO:0016874">
    <property type="term" value="F:ligase activity"/>
    <property type="evidence" value="ECO:0007669"/>
    <property type="project" value="UniProtKB-KW"/>
</dbReference>
<feature type="domain" description="DUF5935" evidence="7">
    <location>
        <begin position="1"/>
        <end position="188"/>
    </location>
</feature>
<evidence type="ECO:0000256" key="1">
    <source>
        <dbReference type="ARBA" id="ARBA00004141"/>
    </source>
</evidence>
<dbReference type="PANTHER" id="PTHR37422:SF13">
    <property type="entry name" value="LIPOPOLYSACCHARIDE BIOSYNTHESIS PROTEIN PA4999-RELATED"/>
    <property type="match status" value="1"/>
</dbReference>
<evidence type="ECO:0000313" key="8">
    <source>
        <dbReference type="EMBL" id="REL33979.1"/>
    </source>
</evidence>
<comment type="subcellular location">
    <subcellularLocation>
        <location evidence="1">Membrane</location>
        <topology evidence="1">Multi-pass membrane protein</topology>
    </subcellularLocation>
</comment>
<feature type="transmembrane region" description="Helical" evidence="5">
    <location>
        <begin position="75"/>
        <end position="96"/>
    </location>
</feature>
<dbReference type="Pfam" id="PF19358">
    <property type="entry name" value="DUF5935"/>
    <property type="match status" value="1"/>
</dbReference>
<keyword evidence="3 5" id="KW-1133">Transmembrane helix</keyword>
<keyword evidence="4 5" id="KW-0472">Membrane</keyword>
<accession>A0A3E0UAR2</accession>
<dbReference type="Proteomes" id="UP000256999">
    <property type="component" value="Unassembled WGS sequence"/>
</dbReference>
<feature type="transmembrane region" description="Helical" evidence="5">
    <location>
        <begin position="338"/>
        <end position="363"/>
    </location>
</feature>
<evidence type="ECO:0000256" key="4">
    <source>
        <dbReference type="ARBA" id="ARBA00023136"/>
    </source>
</evidence>
<evidence type="ECO:0000259" key="7">
    <source>
        <dbReference type="Pfam" id="PF19358"/>
    </source>
</evidence>
<evidence type="ECO:0000256" key="5">
    <source>
        <dbReference type="SAM" id="Phobius"/>
    </source>
</evidence>
<feature type="transmembrane region" description="Helical" evidence="5">
    <location>
        <begin position="202"/>
        <end position="231"/>
    </location>
</feature>
<feature type="transmembrane region" description="Helical" evidence="5">
    <location>
        <begin position="131"/>
        <end position="152"/>
    </location>
</feature>
<dbReference type="PANTHER" id="PTHR37422">
    <property type="entry name" value="TEICHURONIC ACID BIOSYNTHESIS PROTEIN TUAE"/>
    <property type="match status" value="1"/>
</dbReference>